<keyword evidence="6 8" id="KW-1133">Transmembrane helix</keyword>
<dbReference type="Proteomes" id="UP001595961">
    <property type="component" value="Unassembled WGS sequence"/>
</dbReference>
<gene>
    <name evidence="10" type="ORF">ACFO5W_10150</name>
</gene>
<evidence type="ECO:0000256" key="2">
    <source>
        <dbReference type="ARBA" id="ARBA00022475"/>
    </source>
</evidence>
<feature type="transmembrane region" description="Helical" evidence="8">
    <location>
        <begin position="413"/>
        <end position="432"/>
    </location>
</feature>
<evidence type="ECO:0000259" key="9">
    <source>
        <dbReference type="Pfam" id="PF13231"/>
    </source>
</evidence>
<dbReference type="PANTHER" id="PTHR33908">
    <property type="entry name" value="MANNOSYLTRANSFERASE YKCB-RELATED"/>
    <property type="match status" value="1"/>
</dbReference>
<evidence type="ECO:0000256" key="3">
    <source>
        <dbReference type="ARBA" id="ARBA00022676"/>
    </source>
</evidence>
<evidence type="ECO:0000256" key="7">
    <source>
        <dbReference type="ARBA" id="ARBA00023136"/>
    </source>
</evidence>
<evidence type="ECO:0000256" key="6">
    <source>
        <dbReference type="ARBA" id="ARBA00022989"/>
    </source>
</evidence>
<keyword evidence="11" id="KW-1185">Reference proteome</keyword>
<feature type="transmembrane region" description="Helical" evidence="8">
    <location>
        <begin position="439"/>
        <end position="461"/>
    </location>
</feature>
<evidence type="ECO:0000313" key="10">
    <source>
        <dbReference type="EMBL" id="MFC4526991.1"/>
    </source>
</evidence>
<protein>
    <submittedName>
        <fullName evidence="10">ArnT family glycosyltransferase</fullName>
        <ecNumber evidence="10">2.4.-.-</ecNumber>
    </submittedName>
</protein>
<feature type="transmembrane region" description="Helical" evidence="8">
    <location>
        <begin position="26"/>
        <end position="44"/>
    </location>
</feature>
<dbReference type="GO" id="GO:0016757">
    <property type="term" value="F:glycosyltransferase activity"/>
    <property type="evidence" value="ECO:0007669"/>
    <property type="project" value="UniProtKB-KW"/>
</dbReference>
<feature type="transmembrane region" description="Helical" evidence="8">
    <location>
        <begin position="97"/>
        <end position="116"/>
    </location>
</feature>
<feature type="transmembrane region" description="Helical" evidence="8">
    <location>
        <begin position="128"/>
        <end position="146"/>
    </location>
</feature>
<keyword evidence="3 10" id="KW-0328">Glycosyltransferase</keyword>
<dbReference type="InterPro" id="IPR050297">
    <property type="entry name" value="LipidA_mod_glycosyltrf_83"/>
</dbReference>
<feature type="transmembrane region" description="Helical" evidence="8">
    <location>
        <begin position="317"/>
        <end position="336"/>
    </location>
</feature>
<dbReference type="EMBL" id="JBHSGA010000017">
    <property type="protein sequence ID" value="MFC4526991.1"/>
    <property type="molecule type" value="Genomic_DNA"/>
</dbReference>
<comment type="caution">
    <text evidence="10">The sequence shown here is derived from an EMBL/GenBank/DDBJ whole genome shotgun (WGS) entry which is preliminary data.</text>
</comment>
<evidence type="ECO:0000313" key="11">
    <source>
        <dbReference type="Proteomes" id="UP001595961"/>
    </source>
</evidence>
<dbReference type="RefSeq" id="WP_266148893.1">
    <property type="nucleotide sequence ID" value="NZ_CP064028.1"/>
</dbReference>
<evidence type="ECO:0000256" key="5">
    <source>
        <dbReference type="ARBA" id="ARBA00022692"/>
    </source>
</evidence>
<feature type="transmembrane region" description="Helical" evidence="8">
    <location>
        <begin position="370"/>
        <end position="393"/>
    </location>
</feature>
<name>A0ABV9C219_9GAMM</name>
<dbReference type="Pfam" id="PF13231">
    <property type="entry name" value="PMT_2"/>
    <property type="match status" value="1"/>
</dbReference>
<feature type="transmembrane region" description="Helical" evidence="8">
    <location>
        <begin position="225"/>
        <end position="249"/>
    </location>
</feature>
<dbReference type="InterPro" id="IPR038731">
    <property type="entry name" value="RgtA/B/C-like"/>
</dbReference>
<comment type="subcellular location">
    <subcellularLocation>
        <location evidence="1">Cell membrane</location>
        <topology evidence="1">Multi-pass membrane protein</topology>
    </subcellularLocation>
</comment>
<dbReference type="EC" id="2.4.-.-" evidence="10"/>
<accession>A0ABV9C219</accession>
<organism evidence="10 11">
    <name type="scientific">Dyella halodurans</name>
    <dbReference type="NCBI Taxonomy" id="1920171"/>
    <lineage>
        <taxon>Bacteria</taxon>
        <taxon>Pseudomonadati</taxon>
        <taxon>Pseudomonadota</taxon>
        <taxon>Gammaproteobacteria</taxon>
        <taxon>Lysobacterales</taxon>
        <taxon>Rhodanobacteraceae</taxon>
        <taxon>Dyella</taxon>
    </lineage>
</organism>
<feature type="transmembrane region" description="Helical" evidence="8">
    <location>
        <begin position="284"/>
        <end position="305"/>
    </location>
</feature>
<keyword evidence="5 8" id="KW-0812">Transmembrane</keyword>
<feature type="domain" description="Glycosyltransferase RgtA/B/C/D-like" evidence="9">
    <location>
        <begin position="78"/>
        <end position="238"/>
    </location>
</feature>
<proteinExistence type="predicted"/>
<evidence type="ECO:0000256" key="4">
    <source>
        <dbReference type="ARBA" id="ARBA00022679"/>
    </source>
</evidence>
<keyword evidence="4 10" id="KW-0808">Transferase</keyword>
<feature type="transmembrane region" description="Helical" evidence="8">
    <location>
        <begin position="178"/>
        <end position="204"/>
    </location>
</feature>
<keyword evidence="2" id="KW-1003">Cell membrane</keyword>
<sequence>MAAEQALPIPPAPAEKALRRERTQRWLLMLGALLLLAAGIGMRGPTPSDEPRFALVAHQMVASGNWLIPHRGADWYSDKPPTFMAMQALSYTLTGQWWVAFLLPSLLCSLGTLWLVYDLGRRLWGHRAGLWAGLGLLFTVQFLFQAKRGQIDPTVTFFVTLANYGLLRHFLLGPDWRAFWLGCFAAGLGVITKGVGVLAFLMFLPWLFARQQGWKQLPSIKGHAVHWLGGGVAFVAAIALWLVPLLLYVHAHDSETARDYVHDIFFNQTVNRYVHPWNSFQPPWFYLEVIITSWLPLTLALPGLLPAWRQQVRERDARFLLPMAWVVLLILFFSLTRAKRDVYIMPALPLLALCAGPFLDTILQRRWAQWTAIGFLLLLALPALGLGAHSLLFHSAFATRFAAARQLGDQAASIWWMFVVAGAWLLLCVLVFRARRAGMALLAGLAGFWLLWSLWGAPLLAKASSPAGLVQRVEQTIGPDAELALVAWKEELPLAFERKVTDFGFVTPWHRQLSDAIVWQEKDPTHRWVLILADVMAPCVDRDASIDMGVTSGRDWRLYRLDAIAPACRGGNVPEGKVEDWGGIDSRR</sequence>
<evidence type="ECO:0000256" key="1">
    <source>
        <dbReference type="ARBA" id="ARBA00004651"/>
    </source>
</evidence>
<feature type="transmembrane region" description="Helical" evidence="8">
    <location>
        <begin position="342"/>
        <end position="363"/>
    </location>
</feature>
<evidence type="ECO:0000256" key="8">
    <source>
        <dbReference type="SAM" id="Phobius"/>
    </source>
</evidence>
<reference evidence="11" key="1">
    <citation type="journal article" date="2019" name="Int. J. Syst. Evol. Microbiol.">
        <title>The Global Catalogue of Microorganisms (GCM) 10K type strain sequencing project: providing services to taxonomists for standard genome sequencing and annotation.</title>
        <authorList>
            <consortium name="The Broad Institute Genomics Platform"/>
            <consortium name="The Broad Institute Genome Sequencing Center for Infectious Disease"/>
            <person name="Wu L."/>
            <person name="Ma J."/>
        </authorList>
    </citation>
    <scope>NUCLEOTIDE SEQUENCE [LARGE SCALE GENOMIC DNA]</scope>
    <source>
        <strain evidence="11">CCM 4481</strain>
    </source>
</reference>
<dbReference type="PANTHER" id="PTHR33908:SF3">
    <property type="entry name" value="UNDECAPRENYL PHOSPHATE-ALPHA-4-AMINO-4-DEOXY-L-ARABINOSE ARABINOSYL TRANSFERASE"/>
    <property type="match status" value="1"/>
</dbReference>
<keyword evidence="7 8" id="KW-0472">Membrane</keyword>